<dbReference type="FunFam" id="1.25.40.10:FF:001093">
    <property type="entry name" value="Pentatricopeptide repeat-containing protein At2g34400"/>
    <property type="match status" value="1"/>
</dbReference>
<dbReference type="GO" id="GO:0008270">
    <property type="term" value="F:zinc ion binding"/>
    <property type="evidence" value="ECO:0007669"/>
    <property type="project" value="InterPro"/>
</dbReference>
<dbReference type="EMBL" id="OIVN01000759">
    <property type="protein sequence ID" value="SPC85126.1"/>
    <property type="molecule type" value="Genomic_DNA"/>
</dbReference>
<sequence>MLSKTVSKTCYRNELNRFEDICLRVVSLCNSKSLKEGVCVHSPIIKMGLQDDLYLNNNLLSLYAKCFGVDHAHHFFDEMPYKDVVSWTGILSAYVRNENHEQALRLFDSMIHNSQYPNEFTLSSVLRSCSALGEFDYGTLVQAYMIKNGFDSNRVLASALIDLYSKCGCTEEAYKVFESMDGGDTVSWTTMISSLVQGQKWSQALQLYIRMIEARVHPNEFTFVKLLAASGFLGLSYGKLVHAHMILLGIELNVILKTALVDMYSKCQRMGDAVKVSNQTPERDVFLWTAIISGFIQIMKVREAIAALREMVMSGTVPNNFSYSAILNACSSISSLELGEQVHSWVIRAGLEDDIYVGNALLDMYMKCSNLIDNALLVFRGMTLPNVITWTSLISGFAKHGFEQDSFQSFEEMQALGLTPNSFTLSSVLGACSTMKSHSQTMKLHGYIIKTKADCDIVVGNALVDAYAGIGMVDEAWCVVRKIGHRDAITYTSLATRINQMGYHDGALDIIKYMKNDDVKMDGFSMAGFLSASAGLGSMKAGMQLHCFSVKSGLGCWLSVSNSLVDLYGKCGCIRDANRAFKEITERDVASWNGWISGLASNGYISSALSAFEDMRLAGVKPDSVTFLLVLIACSHGGLVDLGLEYFHSMRETHGIAPQLDHYVCLIDLLGRAGQLEEAMGVIKTMPFRPDALIYKTLLSASKLHGNVPLGEDMARQGLNLDPSDPAFYILLANLYDNSGQSDLGEKTRRLMRERGLMKNTCQSRVEIRNQIHLFTSEDSSHPQINQINEKIESLITEFKCRGYLYRDSTDQSYHSEKLAVAFGLLSTPSKAPILIIKNKRICMDCHHFIMLRLLVVVITGRMFHNLLVYVVIMNFFEVKITVLQRKSVSFLSLSFIPENASADVLPLVIRYHILLETFESGYHILMEVVGQSISVGERNGDGETERLEVHQTDGPVAFYGTTSATTEMREPKTLAIASCEVLER</sequence>
<dbReference type="FunFam" id="1.25.40.10:FF:000196">
    <property type="entry name" value="Pentatricopeptide repeat-containing protein At4g14850"/>
    <property type="match status" value="1"/>
</dbReference>
<organism evidence="5">
    <name type="scientific">Fagus sylvatica</name>
    <name type="common">Beechnut</name>
    <dbReference type="NCBI Taxonomy" id="28930"/>
    <lineage>
        <taxon>Eukaryota</taxon>
        <taxon>Viridiplantae</taxon>
        <taxon>Streptophyta</taxon>
        <taxon>Embryophyta</taxon>
        <taxon>Tracheophyta</taxon>
        <taxon>Spermatophyta</taxon>
        <taxon>Magnoliopsida</taxon>
        <taxon>eudicotyledons</taxon>
        <taxon>Gunneridae</taxon>
        <taxon>Pentapetalae</taxon>
        <taxon>rosids</taxon>
        <taxon>fabids</taxon>
        <taxon>Fagales</taxon>
        <taxon>Fagaceae</taxon>
        <taxon>Fagus</taxon>
    </lineage>
</organism>
<keyword evidence="2" id="KW-0677">Repeat</keyword>
<gene>
    <name evidence="5" type="ORF">FSB_LOCUS13008</name>
</gene>
<feature type="domain" description="DYW" evidence="4">
    <location>
        <begin position="814"/>
        <end position="851"/>
    </location>
</feature>
<evidence type="ECO:0000256" key="3">
    <source>
        <dbReference type="PROSITE-ProRule" id="PRU00708"/>
    </source>
</evidence>
<dbReference type="GO" id="GO:0003723">
    <property type="term" value="F:RNA binding"/>
    <property type="evidence" value="ECO:0007669"/>
    <property type="project" value="InterPro"/>
</dbReference>
<feature type="repeat" description="PPR" evidence="3">
    <location>
        <begin position="284"/>
        <end position="318"/>
    </location>
</feature>
<dbReference type="Pfam" id="PF14432">
    <property type="entry name" value="DYW_deaminase"/>
    <property type="match status" value="1"/>
</dbReference>
<evidence type="ECO:0000256" key="1">
    <source>
        <dbReference type="ARBA" id="ARBA00006643"/>
    </source>
</evidence>
<dbReference type="FunFam" id="1.25.40.10:FF:000073">
    <property type="entry name" value="Pentatricopeptide repeat-containing protein chloroplastic"/>
    <property type="match status" value="1"/>
</dbReference>
<dbReference type="InterPro" id="IPR032867">
    <property type="entry name" value="DYW_dom"/>
</dbReference>
<feature type="repeat" description="PPR" evidence="3">
    <location>
        <begin position="83"/>
        <end position="117"/>
    </location>
</feature>
<feature type="repeat" description="PPR" evidence="3">
    <location>
        <begin position="588"/>
        <end position="622"/>
    </location>
</feature>
<evidence type="ECO:0000259" key="4">
    <source>
        <dbReference type="Pfam" id="PF14432"/>
    </source>
</evidence>
<feature type="repeat" description="PPR" evidence="3">
    <location>
        <begin position="184"/>
        <end position="218"/>
    </location>
</feature>
<feature type="repeat" description="PPR" evidence="3">
    <location>
        <begin position="386"/>
        <end position="420"/>
    </location>
</feature>
<dbReference type="FunFam" id="1.25.40.10:FF:000381">
    <property type="entry name" value="Pentatricopeptide repeat-containing protein"/>
    <property type="match status" value="1"/>
</dbReference>
<dbReference type="AlphaFoldDB" id="A0A2N9F2C3"/>
<dbReference type="InterPro" id="IPR002885">
    <property type="entry name" value="PPR_rpt"/>
</dbReference>
<dbReference type="Pfam" id="PF01535">
    <property type="entry name" value="PPR"/>
    <property type="match status" value="2"/>
</dbReference>
<evidence type="ECO:0000313" key="5">
    <source>
        <dbReference type="EMBL" id="SPC85126.1"/>
    </source>
</evidence>
<dbReference type="Gene3D" id="1.25.40.10">
    <property type="entry name" value="Tetratricopeptide repeat domain"/>
    <property type="match status" value="7"/>
</dbReference>
<reference evidence="5" key="1">
    <citation type="submission" date="2018-02" db="EMBL/GenBank/DDBJ databases">
        <authorList>
            <person name="Cohen D.B."/>
            <person name="Kent A.D."/>
        </authorList>
    </citation>
    <scope>NUCLEOTIDE SEQUENCE</scope>
</reference>
<dbReference type="PANTHER" id="PTHR47926">
    <property type="entry name" value="PENTATRICOPEPTIDE REPEAT-CONTAINING PROTEIN"/>
    <property type="match status" value="1"/>
</dbReference>
<dbReference type="InterPro" id="IPR046960">
    <property type="entry name" value="PPR_At4g14850-like_plant"/>
</dbReference>
<dbReference type="InterPro" id="IPR011990">
    <property type="entry name" value="TPR-like_helical_dom_sf"/>
</dbReference>
<comment type="similarity">
    <text evidence="1">Belongs to the PPR family. PCMP-H subfamily.</text>
</comment>
<dbReference type="FunFam" id="1.25.40.10:FF:000227">
    <property type="entry name" value="Pentatricopeptide repeat-containing protein At3g13880"/>
    <property type="match status" value="1"/>
</dbReference>
<dbReference type="PROSITE" id="PS51375">
    <property type="entry name" value="PPR"/>
    <property type="match status" value="5"/>
</dbReference>
<evidence type="ECO:0000256" key="2">
    <source>
        <dbReference type="ARBA" id="ARBA00022737"/>
    </source>
</evidence>
<accession>A0A2N9F2C3</accession>
<dbReference type="NCBIfam" id="TIGR00756">
    <property type="entry name" value="PPR"/>
    <property type="match status" value="5"/>
</dbReference>
<proteinExistence type="inferred from homology"/>
<dbReference type="FunFam" id="1.25.40.10:FF:001224">
    <property type="entry name" value="Pentatricopeptide repeat-containing protein chloroplastic"/>
    <property type="match status" value="1"/>
</dbReference>
<protein>
    <recommendedName>
        <fullName evidence="4">DYW domain-containing protein</fullName>
    </recommendedName>
</protein>
<dbReference type="PANTHER" id="PTHR47926:SF471">
    <property type="entry name" value="DYW DOMAIN-CONTAINING PROTEIN"/>
    <property type="match status" value="1"/>
</dbReference>
<dbReference type="GO" id="GO:0009451">
    <property type="term" value="P:RNA modification"/>
    <property type="evidence" value="ECO:0007669"/>
    <property type="project" value="InterPro"/>
</dbReference>
<name>A0A2N9F2C3_FAGSY</name>
<dbReference type="Pfam" id="PF13041">
    <property type="entry name" value="PPR_2"/>
    <property type="match status" value="5"/>
</dbReference>